<dbReference type="EMBL" id="JWZX01000068">
    <property type="protein sequence ID" value="KOO53784.1"/>
    <property type="molecule type" value="Genomic_DNA"/>
</dbReference>
<keyword evidence="2" id="KW-1185">Reference proteome</keyword>
<proteinExistence type="predicted"/>
<accession>A0A0M0LRV4</accession>
<sequence>MPDLCGRTAIDCAAAAVYTHGPDAAACDELLASYVAPPAVRPLCQASRTAGDSVVRNGFGGPMRYRLDAAAAAKDEGSSRNAWVRALVVAP</sequence>
<evidence type="ECO:0000313" key="2">
    <source>
        <dbReference type="Proteomes" id="UP000037460"/>
    </source>
</evidence>
<reference evidence="2" key="1">
    <citation type="journal article" date="2015" name="PLoS Genet.">
        <title>Genome Sequence and Transcriptome Analyses of Chrysochromulina tobin: Metabolic Tools for Enhanced Algal Fitness in the Prominent Order Prymnesiales (Haptophyceae).</title>
        <authorList>
            <person name="Hovde B.T."/>
            <person name="Deodato C.R."/>
            <person name="Hunsperger H.M."/>
            <person name="Ryken S.A."/>
            <person name="Yost W."/>
            <person name="Jha R.K."/>
            <person name="Patterson J."/>
            <person name="Monnat R.J. Jr."/>
            <person name="Barlow S.B."/>
            <person name="Starkenburg S.R."/>
            <person name="Cattolico R.A."/>
        </authorList>
    </citation>
    <scope>NUCLEOTIDE SEQUENCE</scope>
    <source>
        <strain evidence="2">CCMP291</strain>
    </source>
</reference>
<name>A0A0M0LRV4_9EUKA</name>
<organism evidence="1 2">
    <name type="scientific">Chrysochromulina tobinii</name>
    <dbReference type="NCBI Taxonomy" id="1460289"/>
    <lineage>
        <taxon>Eukaryota</taxon>
        <taxon>Haptista</taxon>
        <taxon>Haptophyta</taxon>
        <taxon>Prymnesiophyceae</taxon>
        <taxon>Prymnesiales</taxon>
        <taxon>Chrysochromulinaceae</taxon>
        <taxon>Chrysochromulina</taxon>
    </lineage>
</organism>
<gene>
    <name evidence="1" type="ORF">Ctob_010893</name>
</gene>
<dbReference type="AlphaFoldDB" id="A0A0M0LRV4"/>
<evidence type="ECO:0000313" key="1">
    <source>
        <dbReference type="EMBL" id="KOO53784.1"/>
    </source>
</evidence>
<protein>
    <submittedName>
        <fullName evidence="1">Uncharacterized protein</fullName>
    </submittedName>
</protein>
<comment type="caution">
    <text evidence="1">The sequence shown here is derived from an EMBL/GenBank/DDBJ whole genome shotgun (WGS) entry which is preliminary data.</text>
</comment>
<dbReference type="Proteomes" id="UP000037460">
    <property type="component" value="Unassembled WGS sequence"/>
</dbReference>